<dbReference type="Pfam" id="PF07676">
    <property type="entry name" value="PD40"/>
    <property type="match status" value="4"/>
</dbReference>
<dbReference type="Pfam" id="PF04052">
    <property type="entry name" value="TolB_N"/>
    <property type="match status" value="1"/>
</dbReference>
<name>A0A6G7YQ89_9SPHN</name>
<dbReference type="NCBIfam" id="TIGR02800">
    <property type="entry name" value="propeller_TolB"/>
    <property type="match status" value="1"/>
</dbReference>
<dbReference type="InterPro" id="IPR014167">
    <property type="entry name" value="Tol-Pal_TolB"/>
</dbReference>
<dbReference type="Gene3D" id="2.120.10.30">
    <property type="entry name" value="TolB, C-terminal domain"/>
    <property type="match status" value="1"/>
</dbReference>
<evidence type="ECO:0000313" key="8">
    <source>
        <dbReference type="EMBL" id="QIK78901.1"/>
    </source>
</evidence>
<evidence type="ECO:0000256" key="4">
    <source>
        <dbReference type="ARBA" id="ARBA00022764"/>
    </source>
</evidence>
<accession>A0A6G7YQ89</accession>
<keyword evidence="4" id="KW-0574">Periplasm</keyword>
<comment type="subcellular location">
    <subcellularLocation>
        <location evidence="1">Periplasm</location>
    </subcellularLocation>
</comment>
<protein>
    <submittedName>
        <fullName evidence="8">Tol-Pal system protein TolB</fullName>
    </submittedName>
</protein>
<dbReference type="RefSeq" id="WP_166411292.1">
    <property type="nucleotide sequence ID" value="NZ_CP049869.1"/>
</dbReference>
<dbReference type="KEGG" id="spii:G7077_08325"/>
<dbReference type="InterPro" id="IPR007195">
    <property type="entry name" value="TolB_N"/>
</dbReference>
<dbReference type="AlphaFoldDB" id="A0A6G7YQ89"/>
<dbReference type="EMBL" id="CP049869">
    <property type="protein sequence ID" value="QIK78901.1"/>
    <property type="molecule type" value="Genomic_DNA"/>
</dbReference>
<sequence>MRFLGWAALLVAGAASAQQPAAPDAGGVPMVAVPPLPTPKIEQTSAGQTHAIGLQVAEVIVSDLRTTGAAAPVGPQNLRVYSYPEVTGPLFQQWKSIGAKYLVTGFVQAREGDRLTIGCYLYDINLRREVARKGFVVPTGEWRTAAHRCSDAIYTGITKKPGMFDARIAYVSESGAIGERQKRIAVMDSDGSNHRFLTTNTRTVIEPTMAPSGEVVAYTSLDQRLPQIRIVTMADGSDRPLLPGAAMTFAPRFSPDGERMLFSMDVNGNTDLYIVSLAGGAPVRLTSTPGSDTAGSFSPDGSKIVFESERSGSPQLYVMNADGSSQQRISFGQGRYSAPVWSASGDLIAFSRGAGIGVMTATGGDERMITGNPYDEEPSWSPSGDQLLFQRYDPATRRMSLMSVAASGGEARVRLTPQDGSDPDWSQVQE</sequence>
<keyword evidence="3 6" id="KW-0732">Signal</keyword>
<dbReference type="SUPFAM" id="SSF69304">
    <property type="entry name" value="Tricorn protease N-terminal domain"/>
    <property type="match status" value="1"/>
</dbReference>
<evidence type="ECO:0000256" key="2">
    <source>
        <dbReference type="ARBA" id="ARBA00009820"/>
    </source>
</evidence>
<reference evidence="8 9" key="1">
    <citation type="submission" date="2020-03" db="EMBL/GenBank/DDBJ databases">
        <title>Sphingomonas sp. nov., isolated from fish.</title>
        <authorList>
            <person name="Hyun D.-W."/>
            <person name="Bae J.-W."/>
        </authorList>
    </citation>
    <scope>NUCLEOTIDE SEQUENCE [LARGE SCALE GENOMIC DNA]</scope>
    <source>
        <strain evidence="8 9">HDW15B</strain>
    </source>
</reference>
<dbReference type="Gene3D" id="3.40.50.10070">
    <property type="entry name" value="TolB, N-terminal domain"/>
    <property type="match status" value="1"/>
</dbReference>
<organism evidence="8 9">
    <name type="scientific">Sphingomonas piscis</name>
    <dbReference type="NCBI Taxonomy" id="2714943"/>
    <lineage>
        <taxon>Bacteria</taxon>
        <taxon>Pseudomonadati</taxon>
        <taxon>Pseudomonadota</taxon>
        <taxon>Alphaproteobacteria</taxon>
        <taxon>Sphingomonadales</taxon>
        <taxon>Sphingomonadaceae</taxon>
        <taxon>Sphingomonas</taxon>
    </lineage>
</organism>
<evidence type="ECO:0000259" key="7">
    <source>
        <dbReference type="Pfam" id="PF04052"/>
    </source>
</evidence>
<dbReference type="Proteomes" id="UP000503222">
    <property type="component" value="Chromosome"/>
</dbReference>
<dbReference type="InterPro" id="IPR011659">
    <property type="entry name" value="WD40"/>
</dbReference>
<feature type="signal peptide" evidence="6">
    <location>
        <begin position="1"/>
        <end position="17"/>
    </location>
</feature>
<keyword evidence="9" id="KW-1185">Reference proteome</keyword>
<dbReference type="InterPro" id="IPR011042">
    <property type="entry name" value="6-blade_b-propeller_TolB-like"/>
</dbReference>
<dbReference type="PANTHER" id="PTHR36842">
    <property type="entry name" value="PROTEIN TOLB HOMOLOG"/>
    <property type="match status" value="1"/>
</dbReference>
<dbReference type="SUPFAM" id="SSF52964">
    <property type="entry name" value="TolB, N-terminal domain"/>
    <property type="match status" value="1"/>
</dbReference>
<gene>
    <name evidence="8" type="primary">tolB</name>
    <name evidence="8" type="ORF">G7077_08325</name>
</gene>
<evidence type="ECO:0000256" key="6">
    <source>
        <dbReference type="SAM" id="SignalP"/>
    </source>
</evidence>
<evidence type="ECO:0000256" key="1">
    <source>
        <dbReference type="ARBA" id="ARBA00004418"/>
    </source>
</evidence>
<evidence type="ECO:0000256" key="5">
    <source>
        <dbReference type="SAM" id="MobiDB-lite"/>
    </source>
</evidence>
<feature type="domain" description="TolB N-terminal" evidence="7">
    <location>
        <begin position="44"/>
        <end position="129"/>
    </location>
</feature>
<evidence type="ECO:0000256" key="3">
    <source>
        <dbReference type="ARBA" id="ARBA00022729"/>
    </source>
</evidence>
<feature type="chain" id="PRO_5026212017" evidence="6">
    <location>
        <begin position="18"/>
        <end position="430"/>
    </location>
</feature>
<dbReference type="GO" id="GO:0042597">
    <property type="term" value="C:periplasmic space"/>
    <property type="evidence" value="ECO:0007669"/>
    <property type="project" value="UniProtKB-SubCell"/>
</dbReference>
<dbReference type="PANTHER" id="PTHR36842:SF1">
    <property type="entry name" value="PROTEIN TOLB"/>
    <property type="match status" value="1"/>
</dbReference>
<comment type="similarity">
    <text evidence="2">Belongs to the TolB family.</text>
</comment>
<evidence type="ECO:0000313" key="9">
    <source>
        <dbReference type="Proteomes" id="UP000503222"/>
    </source>
</evidence>
<feature type="region of interest" description="Disordered" evidence="5">
    <location>
        <begin position="407"/>
        <end position="430"/>
    </location>
</feature>
<dbReference type="GO" id="GO:0017038">
    <property type="term" value="P:protein import"/>
    <property type="evidence" value="ECO:0007669"/>
    <property type="project" value="InterPro"/>
</dbReference>
<proteinExistence type="inferred from homology"/>